<accession>W9H1Z2</accession>
<keyword evidence="10" id="KW-1185">Reference proteome</keyword>
<feature type="domain" description="ABC transmembrane type-1" evidence="8">
    <location>
        <begin position="54"/>
        <end position="238"/>
    </location>
</feature>
<dbReference type="PANTHER" id="PTHR30151">
    <property type="entry name" value="ALKANE SULFONATE ABC TRANSPORTER-RELATED, MEMBRANE SUBUNIT"/>
    <property type="match status" value="1"/>
</dbReference>
<dbReference type="Proteomes" id="UP000019486">
    <property type="component" value="Unassembled WGS sequence"/>
</dbReference>
<protein>
    <submittedName>
        <fullName evidence="9">ABC transporter permease</fullName>
    </submittedName>
</protein>
<keyword evidence="3" id="KW-1003">Cell membrane</keyword>
<feature type="transmembrane region" description="Helical" evidence="7">
    <location>
        <begin position="120"/>
        <end position="139"/>
    </location>
</feature>
<dbReference type="AlphaFoldDB" id="W9H1Z2"/>
<evidence type="ECO:0000313" key="10">
    <source>
        <dbReference type="Proteomes" id="UP000019486"/>
    </source>
</evidence>
<feature type="transmembrane region" description="Helical" evidence="7">
    <location>
        <begin position="215"/>
        <end position="234"/>
    </location>
</feature>
<keyword evidence="4 7" id="KW-0812">Transmembrane</keyword>
<dbReference type="PROSITE" id="PS50928">
    <property type="entry name" value="ABC_TM1"/>
    <property type="match status" value="1"/>
</dbReference>
<dbReference type="CDD" id="cd06261">
    <property type="entry name" value="TM_PBP2"/>
    <property type="match status" value="1"/>
</dbReference>
<feature type="transmembrane region" description="Helical" evidence="7">
    <location>
        <begin position="183"/>
        <end position="203"/>
    </location>
</feature>
<dbReference type="SUPFAM" id="SSF161098">
    <property type="entry name" value="MetI-like"/>
    <property type="match status" value="1"/>
</dbReference>
<dbReference type="Pfam" id="PF00528">
    <property type="entry name" value="BPD_transp_1"/>
    <property type="match status" value="1"/>
</dbReference>
<dbReference type="OrthoDB" id="9786495at2"/>
<comment type="similarity">
    <text evidence="7">Belongs to the binding-protein-dependent transport system permease family.</text>
</comment>
<dbReference type="PATRIC" id="fig|1385369.3.peg.2986"/>
<evidence type="ECO:0000256" key="4">
    <source>
        <dbReference type="ARBA" id="ARBA00022692"/>
    </source>
</evidence>
<proteinExistence type="inferred from homology"/>
<dbReference type="GO" id="GO:0055085">
    <property type="term" value="P:transmembrane transport"/>
    <property type="evidence" value="ECO:0007669"/>
    <property type="project" value="InterPro"/>
</dbReference>
<reference evidence="9 10" key="1">
    <citation type="submission" date="2013-08" db="EMBL/GenBank/DDBJ databases">
        <title>The genome sequence of Skermanella stibiiresistens.</title>
        <authorList>
            <person name="Zhu W."/>
            <person name="Wang G."/>
        </authorList>
    </citation>
    <scope>NUCLEOTIDE SEQUENCE [LARGE SCALE GENOMIC DNA]</scope>
    <source>
        <strain evidence="9 10">SB22</strain>
    </source>
</reference>
<dbReference type="EMBL" id="AVFL01000009">
    <property type="protein sequence ID" value="EWY40089.1"/>
    <property type="molecule type" value="Genomic_DNA"/>
</dbReference>
<comment type="caution">
    <text evidence="9">The sequence shown here is derived from an EMBL/GenBank/DDBJ whole genome shotgun (WGS) entry which is preliminary data.</text>
</comment>
<evidence type="ECO:0000256" key="7">
    <source>
        <dbReference type="RuleBase" id="RU363032"/>
    </source>
</evidence>
<dbReference type="InterPro" id="IPR000515">
    <property type="entry name" value="MetI-like"/>
</dbReference>
<dbReference type="GO" id="GO:0005886">
    <property type="term" value="C:plasma membrane"/>
    <property type="evidence" value="ECO:0007669"/>
    <property type="project" value="UniProtKB-SubCell"/>
</dbReference>
<keyword evidence="6 7" id="KW-0472">Membrane</keyword>
<evidence type="ECO:0000256" key="2">
    <source>
        <dbReference type="ARBA" id="ARBA00022448"/>
    </source>
</evidence>
<evidence type="ECO:0000259" key="8">
    <source>
        <dbReference type="PROSITE" id="PS50928"/>
    </source>
</evidence>
<dbReference type="STRING" id="1385369.N825_03735"/>
<evidence type="ECO:0000256" key="6">
    <source>
        <dbReference type="ARBA" id="ARBA00023136"/>
    </source>
</evidence>
<keyword evidence="5 7" id="KW-1133">Transmembrane helix</keyword>
<dbReference type="Gene3D" id="1.10.3720.10">
    <property type="entry name" value="MetI-like"/>
    <property type="match status" value="1"/>
</dbReference>
<evidence type="ECO:0000313" key="9">
    <source>
        <dbReference type="EMBL" id="EWY40089.1"/>
    </source>
</evidence>
<feature type="transmembrane region" description="Helical" evidence="7">
    <location>
        <begin position="61"/>
        <end position="82"/>
    </location>
</feature>
<evidence type="ECO:0000256" key="1">
    <source>
        <dbReference type="ARBA" id="ARBA00004651"/>
    </source>
</evidence>
<sequence length="255" mass="27548">MIGRVFRPMVTAVVLIAAWQALVWGTGVPRFILPDPAWVAVALYERAGTIGFHALFTIGEILGGLALGIVLGAVTALTLSYFRPARRWLMPVLVFSQAIPVFALAPLLVLWMGYGMASKIAMATLIIYFPVTSAFFDGLRRTEPGWLDLARTMGGSRWSTLLRIRLPAALPAFASGLRVATAVAPIGAVVGEWVGASAGLGYLMLHANGRMQVDLMFAALLTLAVISVALYFAVDALLRRALPWQPDKNPNDERD</sequence>
<dbReference type="PANTHER" id="PTHR30151:SF20">
    <property type="entry name" value="ABC TRANSPORTER PERMEASE PROTEIN HI_0355-RELATED"/>
    <property type="match status" value="1"/>
</dbReference>
<gene>
    <name evidence="9" type="ORF">N825_03735</name>
</gene>
<organism evidence="9 10">
    <name type="scientific">Skermanella stibiiresistens SB22</name>
    <dbReference type="NCBI Taxonomy" id="1385369"/>
    <lineage>
        <taxon>Bacteria</taxon>
        <taxon>Pseudomonadati</taxon>
        <taxon>Pseudomonadota</taxon>
        <taxon>Alphaproteobacteria</taxon>
        <taxon>Rhodospirillales</taxon>
        <taxon>Azospirillaceae</taxon>
        <taxon>Skermanella</taxon>
    </lineage>
</organism>
<name>W9H1Z2_9PROT</name>
<evidence type="ECO:0000256" key="3">
    <source>
        <dbReference type="ARBA" id="ARBA00022475"/>
    </source>
</evidence>
<evidence type="ECO:0000256" key="5">
    <source>
        <dbReference type="ARBA" id="ARBA00022989"/>
    </source>
</evidence>
<dbReference type="InterPro" id="IPR035906">
    <property type="entry name" value="MetI-like_sf"/>
</dbReference>
<feature type="transmembrane region" description="Helical" evidence="7">
    <location>
        <begin position="89"/>
        <end position="114"/>
    </location>
</feature>
<comment type="subcellular location">
    <subcellularLocation>
        <location evidence="1 7">Cell membrane</location>
        <topology evidence="1 7">Multi-pass membrane protein</topology>
    </subcellularLocation>
</comment>
<keyword evidence="2 7" id="KW-0813">Transport</keyword>